<dbReference type="SUPFAM" id="SSF51161">
    <property type="entry name" value="Trimeric LpxA-like enzymes"/>
    <property type="match status" value="1"/>
</dbReference>
<dbReference type="PANTHER" id="PTHR46126">
    <property type="entry name" value="DYNACTIN SUBUNIT 5"/>
    <property type="match status" value="1"/>
</dbReference>
<gene>
    <name evidence="7" type="ORF">DSM5745_03115</name>
</gene>
<evidence type="ECO:0000256" key="4">
    <source>
        <dbReference type="ARBA" id="ARBA00034706"/>
    </source>
</evidence>
<evidence type="ECO:0000256" key="5">
    <source>
        <dbReference type="ARBA" id="ARBA00034865"/>
    </source>
</evidence>
<proteinExistence type="inferred from homology"/>
<dbReference type="EMBL" id="PVWQ01000003">
    <property type="protein sequence ID" value="RDW86473.1"/>
    <property type="molecule type" value="Genomic_DNA"/>
</dbReference>
<keyword evidence="8" id="KW-1185">Reference proteome</keyword>
<comment type="subcellular location">
    <subcellularLocation>
        <location evidence="1">Cytoplasm</location>
        <location evidence="1">Cytoskeleton</location>
    </subcellularLocation>
</comment>
<organism evidence="7 8">
    <name type="scientific">Aspergillus mulundensis</name>
    <dbReference type="NCBI Taxonomy" id="1810919"/>
    <lineage>
        <taxon>Eukaryota</taxon>
        <taxon>Fungi</taxon>
        <taxon>Dikarya</taxon>
        <taxon>Ascomycota</taxon>
        <taxon>Pezizomycotina</taxon>
        <taxon>Eurotiomycetes</taxon>
        <taxon>Eurotiomycetidae</taxon>
        <taxon>Eurotiales</taxon>
        <taxon>Aspergillaceae</taxon>
        <taxon>Aspergillus</taxon>
        <taxon>Aspergillus subgen. Nidulantes</taxon>
    </lineage>
</organism>
<accession>A0A3D8SJJ2</accession>
<dbReference type="GeneID" id="38113485"/>
<feature type="region of interest" description="Disordered" evidence="6">
    <location>
        <begin position="36"/>
        <end position="61"/>
    </location>
</feature>
<evidence type="ECO:0000313" key="8">
    <source>
        <dbReference type="Proteomes" id="UP000256690"/>
    </source>
</evidence>
<evidence type="ECO:0000256" key="1">
    <source>
        <dbReference type="ARBA" id="ARBA00004245"/>
    </source>
</evidence>
<keyword evidence="3" id="KW-0206">Cytoskeleton</keyword>
<evidence type="ECO:0000256" key="3">
    <source>
        <dbReference type="ARBA" id="ARBA00023212"/>
    </source>
</evidence>
<evidence type="ECO:0000313" key="7">
    <source>
        <dbReference type="EMBL" id="RDW86473.1"/>
    </source>
</evidence>
<dbReference type="InterPro" id="IPR011004">
    <property type="entry name" value="Trimer_LpxA-like_sf"/>
</dbReference>
<dbReference type="OrthoDB" id="417208at2759"/>
<dbReference type="RefSeq" id="XP_026605997.1">
    <property type="nucleotide sequence ID" value="XM_026745131.1"/>
</dbReference>
<comment type="similarity">
    <text evidence="4">Belongs to the dynactin subunits 5/6 family. Dynactin subunit 5 subfamily.</text>
</comment>
<feature type="compositionally biased region" description="Low complexity" evidence="6">
    <location>
        <begin position="46"/>
        <end position="61"/>
    </location>
</feature>
<protein>
    <recommendedName>
        <fullName evidence="5">Dynactin subunit 5</fullName>
    </recommendedName>
</protein>
<reference evidence="7 8" key="1">
    <citation type="journal article" date="2018" name="IMA Fungus">
        <title>IMA Genome-F 9: Draft genome sequence of Annulohypoxylon stygium, Aspergillus mulundensis, Berkeleyomyces basicola (syn. Thielaviopsis basicola), Ceratocystis smalleyi, two Cercospora beticola strains, Coleophoma cylindrospora, Fusarium fracticaudum, Phialophora cf. hyalina, and Morchella septimelata.</title>
        <authorList>
            <person name="Wingfield B.D."/>
            <person name="Bills G.F."/>
            <person name="Dong Y."/>
            <person name="Huang W."/>
            <person name="Nel W.J."/>
            <person name="Swalarsk-Parry B.S."/>
            <person name="Vaghefi N."/>
            <person name="Wilken P.M."/>
            <person name="An Z."/>
            <person name="de Beer Z.W."/>
            <person name="De Vos L."/>
            <person name="Chen L."/>
            <person name="Duong T.A."/>
            <person name="Gao Y."/>
            <person name="Hammerbacher A."/>
            <person name="Kikkert J.R."/>
            <person name="Li Y."/>
            <person name="Li H."/>
            <person name="Li K."/>
            <person name="Li Q."/>
            <person name="Liu X."/>
            <person name="Ma X."/>
            <person name="Naidoo K."/>
            <person name="Pethybridge S.J."/>
            <person name="Sun J."/>
            <person name="Steenkamp E.T."/>
            <person name="van der Nest M.A."/>
            <person name="van Wyk S."/>
            <person name="Wingfield M.J."/>
            <person name="Xiong C."/>
            <person name="Yue Q."/>
            <person name="Zhang X."/>
        </authorList>
    </citation>
    <scope>NUCLEOTIDE SEQUENCE [LARGE SCALE GENOMIC DNA]</scope>
    <source>
        <strain evidence="7 8">DSM 5745</strain>
    </source>
</reference>
<dbReference type="Pfam" id="PF21711">
    <property type="entry name" value="DCTN5"/>
    <property type="match status" value="1"/>
</dbReference>
<dbReference type="InterPro" id="IPR047125">
    <property type="entry name" value="DCTN5"/>
</dbReference>
<sequence length="267" mass="28369">MPPKVAKGEYIETVPAEMVLAQAFAWPAQATASMFSPTPTLPPPSSSLLGSPSLSPKGKPFSFSPTTTDLRTWEDLSILLTPPKETGNKISRRSQIHGTHHISLGGKSIIMADAVVRGDLFRSSSSSSSQSQSSSSGNNNIAINIGRYTFISRSAILRPPSRLTRGVHTYTTLHIGSHVFVGERSVVEAAKVEDNVTIGKDCVIGSMAILKERCQVLDGCVVPAGMVVPSHCVVGGQPARIVGDTAIAYGVEGLEGGLSRERYRSIR</sequence>
<keyword evidence="2" id="KW-0963">Cytoplasm</keyword>
<dbReference type="GO" id="GO:0005869">
    <property type="term" value="C:dynactin complex"/>
    <property type="evidence" value="ECO:0007669"/>
    <property type="project" value="TreeGrafter"/>
</dbReference>
<dbReference type="STRING" id="1810919.A0A3D8SJJ2"/>
<dbReference type="Gene3D" id="2.160.10.10">
    <property type="entry name" value="Hexapeptide repeat proteins"/>
    <property type="match status" value="1"/>
</dbReference>
<evidence type="ECO:0000256" key="6">
    <source>
        <dbReference type="SAM" id="MobiDB-lite"/>
    </source>
</evidence>
<dbReference type="Proteomes" id="UP000256690">
    <property type="component" value="Unassembled WGS sequence"/>
</dbReference>
<name>A0A3D8SJJ2_9EURO</name>
<dbReference type="PANTHER" id="PTHR46126:SF1">
    <property type="entry name" value="DYNACTIN SUBUNIT 5"/>
    <property type="match status" value="1"/>
</dbReference>
<comment type="caution">
    <text evidence="7">The sequence shown here is derived from an EMBL/GenBank/DDBJ whole genome shotgun (WGS) entry which is preliminary data.</text>
</comment>
<dbReference type="AlphaFoldDB" id="A0A3D8SJJ2"/>
<evidence type="ECO:0000256" key="2">
    <source>
        <dbReference type="ARBA" id="ARBA00022490"/>
    </source>
</evidence>
<dbReference type="CDD" id="cd03359">
    <property type="entry name" value="LbH_Dynactin_5"/>
    <property type="match status" value="1"/>
</dbReference>